<keyword evidence="4" id="KW-0808">Transferase</keyword>
<evidence type="ECO:0000313" key="9">
    <source>
        <dbReference type="EMBL" id="HIU60056.1"/>
    </source>
</evidence>
<dbReference type="InterPro" id="IPR043129">
    <property type="entry name" value="ATPase_NBD"/>
</dbReference>
<proteinExistence type="inferred from homology"/>
<name>A0A9D1MGX7_9FIRM</name>
<keyword evidence="6" id="KW-0418">Kinase</keyword>
<dbReference type="SUPFAM" id="SSF53067">
    <property type="entry name" value="Actin-like ATPase domain"/>
    <property type="match status" value="1"/>
</dbReference>
<dbReference type="GO" id="GO:0005737">
    <property type="term" value="C:cytoplasm"/>
    <property type="evidence" value="ECO:0007669"/>
    <property type="project" value="InterPro"/>
</dbReference>
<dbReference type="InterPro" id="IPR004654">
    <property type="entry name" value="ROK_glcA"/>
</dbReference>
<dbReference type="Gene3D" id="3.30.420.40">
    <property type="match status" value="2"/>
</dbReference>
<evidence type="ECO:0000256" key="5">
    <source>
        <dbReference type="ARBA" id="ARBA00022741"/>
    </source>
</evidence>
<evidence type="ECO:0000256" key="2">
    <source>
        <dbReference type="ARBA" id="ARBA00012323"/>
    </source>
</evidence>
<keyword evidence="7" id="KW-0067">ATP-binding</keyword>
<evidence type="ECO:0000256" key="3">
    <source>
        <dbReference type="ARBA" id="ARBA00014701"/>
    </source>
</evidence>
<reference evidence="9" key="1">
    <citation type="submission" date="2020-10" db="EMBL/GenBank/DDBJ databases">
        <authorList>
            <person name="Gilroy R."/>
        </authorList>
    </citation>
    <scope>NUCLEOTIDE SEQUENCE</scope>
    <source>
        <strain evidence="9">18911</strain>
    </source>
</reference>
<dbReference type="InterPro" id="IPR049874">
    <property type="entry name" value="ROK_cs"/>
</dbReference>
<dbReference type="GO" id="GO:0006096">
    <property type="term" value="P:glycolytic process"/>
    <property type="evidence" value="ECO:0007669"/>
    <property type="project" value="InterPro"/>
</dbReference>
<evidence type="ECO:0000256" key="7">
    <source>
        <dbReference type="ARBA" id="ARBA00022840"/>
    </source>
</evidence>
<organism evidence="9 10">
    <name type="scientific">Candidatus Stercoripulliclostridium merdigallinarum</name>
    <dbReference type="NCBI Taxonomy" id="2840951"/>
    <lineage>
        <taxon>Bacteria</taxon>
        <taxon>Bacillati</taxon>
        <taxon>Bacillota</taxon>
        <taxon>Clostridia</taxon>
        <taxon>Eubacteriales</taxon>
        <taxon>Candidatus Stercoripulliclostridium</taxon>
    </lineage>
</organism>
<dbReference type="PANTHER" id="PTHR18964">
    <property type="entry name" value="ROK (REPRESSOR, ORF, KINASE) FAMILY"/>
    <property type="match status" value="1"/>
</dbReference>
<evidence type="ECO:0000256" key="4">
    <source>
        <dbReference type="ARBA" id="ARBA00022679"/>
    </source>
</evidence>
<dbReference type="NCBIfam" id="TIGR00744">
    <property type="entry name" value="ROK_glcA_fam"/>
    <property type="match status" value="1"/>
</dbReference>
<evidence type="ECO:0000256" key="1">
    <source>
        <dbReference type="ARBA" id="ARBA00006479"/>
    </source>
</evidence>
<keyword evidence="5" id="KW-0547">Nucleotide-binding</keyword>
<dbReference type="GO" id="GO:0004340">
    <property type="term" value="F:glucokinase activity"/>
    <property type="evidence" value="ECO:0007669"/>
    <property type="project" value="UniProtKB-EC"/>
</dbReference>
<dbReference type="InterPro" id="IPR000600">
    <property type="entry name" value="ROK"/>
</dbReference>
<protein>
    <recommendedName>
        <fullName evidence="3">Glucokinase</fullName>
        <ecNumber evidence="2">2.7.1.2</ecNumber>
    </recommendedName>
    <alternativeName>
        <fullName evidence="8">Glucose kinase</fullName>
    </alternativeName>
</protein>
<dbReference type="AlphaFoldDB" id="A0A9D1MGX7"/>
<evidence type="ECO:0000313" key="10">
    <source>
        <dbReference type="Proteomes" id="UP000824094"/>
    </source>
</evidence>
<dbReference type="EMBL" id="DVNF01000050">
    <property type="protein sequence ID" value="HIU60056.1"/>
    <property type="molecule type" value="Genomic_DNA"/>
</dbReference>
<dbReference type="PROSITE" id="PS01125">
    <property type="entry name" value="ROK"/>
    <property type="match status" value="1"/>
</dbReference>
<evidence type="ECO:0000256" key="6">
    <source>
        <dbReference type="ARBA" id="ARBA00022777"/>
    </source>
</evidence>
<sequence>MYYIGIDVGGMSIKAGIVDETGKLYIKDSVPTLPERHYSEIVADMAALCKKIAADLGIAIGEIVGVGMGIPGTINSKAGVITYSNNINFEKVPVVKEFQKYINCPVYINNDANAAALGEAKFGSGKGSRDVVFVTLGTGVGTGIITEGILLEGKMGAGAEGGHIALKMGGELCSCGKRGCWEAYASASALIRQTRKAMESHPDSLMNKEAAKEGKVSGRTAFNAAKRGDNVAKKVVDNYIKYVAEGIISMVNLFRPDYVLIGGGISNEGDWLMQKIQRRVNRYSFGGHRNPKVYVRKAVLGNDAGIYGAAALAMK</sequence>
<dbReference type="Proteomes" id="UP000824094">
    <property type="component" value="Unassembled WGS sequence"/>
</dbReference>
<gene>
    <name evidence="9" type="ORF">IAB05_01550</name>
</gene>
<comment type="caution">
    <text evidence="9">The sequence shown here is derived from an EMBL/GenBank/DDBJ whole genome shotgun (WGS) entry which is preliminary data.</text>
</comment>
<accession>A0A9D1MGX7</accession>
<evidence type="ECO:0000256" key="8">
    <source>
        <dbReference type="ARBA" id="ARBA00032386"/>
    </source>
</evidence>
<dbReference type="PANTHER" id="PTHR18964:SF149">
    <property type="entry name" value="BIFUNCTIONAL UDP-N-ACETYLGLUCOSAMINE 2-EPIMERASE_N-ACETYLMANNOSAMINE KINASE"/>
    <property type="match status" value="1"/>
</dbReference>
<reference evidence="9" key="2">
    <citation type="journal article" date="2021" name="PeerJ">
        <title>Extensive microbial diversity within the chicken gut microbiome revealed by metagenomics and culture.</title>
        <authorList>
            <person name="Gilroy R."/>
            <person name="Ravi A."/>
            <person name="Getino M."/>
            <person name="Pursley I."/>
            <person name="Horton D.L."/>
            <person name="Alikhan N.F."/>
            <person name="Baker D."/>
            <person name="Gharbi K."/>
            <person name="Hall N."/>
            <person name="Watson M."/>
            <person name="Adriaenssens E.M."/>
            <person name="Foster-Nyarko E."/>
            <person name="Jarju S."/>
            <person name="Secka A."/>
            <person name="Antonio M."/>
            <person name="Oren A."/>
            <person name="Chaudhuri R.R."/>
            <person name="La Ragione R."/>
            <person name="Hildebrand F."/>
            <person name="Pallen M.J."/>
        </authorList>
    </citation>
    <scope>NUCLEOTIDE SEQUENCE</scope>
    <source>
        <strain evidence="9">18911</strain>
    </source>
</reference>
<dbReference type="Pfam" id="PF00480">
    <property type="entry name" value="ROK"/>
    <property type="match status" value="1"/>
</dbReference>
<dbReference type="EC" id="2.7.1.2" evidence="2"/>
<comment type="similarity">
    <text evidence="1">Belongs to the ROK (NagC/XylR) family.</text>
</comment>
<dbReference type="GO" id="GO:0005524">
    <property type="term" value="F:ATP binding"/>
    <property type="evidence" value="ECO:0007669"/>
    <property type="project" value="UniProtKB-KW"/>
</dbReference>